<reference evidence="1 2" key="1">
    <citation type="submission" date="2022-12" db="EMBL/GenBank/DDBJ databases">
        <title>Two new species, Stenotrophomonas aracearum and Stenotrophomonas oahuensis, isolated from Anthurium (Araceae family) in Hawaii.</title>
        <authorList>
            <person name="Chunag S.C."/>
            <person name="Dobhal S."/>
            <person name="Alvarez A."/>
            <person name="Arif M."/>
        </authorList>
    </citation>
    <scope>NUCLEOTIDE SEQUENCE [LARGE SCALE GENOMIC DNA]</scope>
    <source>
        <strain evidence="1 2">A5586</strain>
        <plasmid evidence="1 2">pST01</plasmid>
    </source>
</reference>
<organism evidence="1 2">
    <name type="scientific">Stenotrophomonas oahuensis</name>
    <dbReference type="NCBI Taxonomy" id="3003271"/>
    <lineage>
        <taxon>Bacteria</taxon>
        <taxon>Pseudomonadati</taxon>
        <taxon>Pseudomonadota</taxon>
        <taxon>Gammaproteobacteria</taxon>
        <taxon>Lysobacterales</taxon>
        <taxon>Lysobacteraceae</taxon>
        <taxon>Stenotrophomonas</taxon>
    </lineage>
</organism>
<dbReference type="Proteomes" id="UP001302072">
    <property type="component" value="Plasmid pST01"/>
</dbReference>
<dbReference type="RefSeq" id="WP_311193883.1">
    <property type="nucleotide sequence ID" value="NZ_CP115542.1"/>
</dbReference>
<keyword evidence="2" id="KW-1185">Reference proteome</keyword>
<protein>
    <submittedName>
        <fullName evidence="1">Uncharacterized protein</fullName>
    </submittedName>
</protein>
<evidence type="ECO:0000313" key="2">
    <source>
        <dbReference type="Proteomes" id="UP001302072"/>
    </source>
</evidence>
<name>A0ABY9YV66_9GAMM</name>
<proteinExistence type="predicted"/>
<accession>A0ABY9YV66</accession>
<dbReference type="EMBL" id="CP115542">
    <property type="protein sequence ID" value="WNH54806.1"/>
    <property type="molecule type" value="Genomic_DNA"/>
</dbReference>
<sequence>MDVKKKQKLNDAVTARIGLAQNQILELQHALQLRGKPVDDGYELDDGWPVGVTLIKHEFLEWYDGFHSAVHALQDGYDQFKYEHAPDKWLNELLENVGLPAHAPDRWAPVALAIRNRKKQG</sequence>
<evidence type="ECO:0000313" key="1">
    <source>
        <dbReference type="EMBL" id="WNH54806.1"/>
    </source>
</evidence>
<keyword evidence="1" id="KW-0614">Plasmid</keyword>
<geneLocation type="plasmid" evidence="1 2">
    <name>pST01</name>
</geneLocation>
<gene>
    <name evidence="1" type="ORF">PDM29_20900</name>
</gene>